<evidence type="ECO:0000256" key="3">
    <source>
        <dbReference type="ARBA" id="ARBA00022823"/>
    </source>
</evidence>
<evidence type="ECO:0000259" key="5">
    <source>
        <dbReference type="PROSITE" id="PS51826"/>
    </source>
</evidence>
<proteinExistence type="inferred from homology"/>
<dbReference type="InterPro" id="IPR004167">
    <property type="entry name" value="PSBD"/>
</dbReference>
<dbReference type="PRINTS" id="PR00111">
    <property type="entry name" value="ABHYDROLASE"/>
</dbReference>
<dbReference type="EC" id="2.3.1.12" evidence="6"/>
<organism evidence="6 7">
    <name type="scientific">Leeia speluncae</name>
    <dbReference type="NCBI Taxonomy" id="2884804"/>
    <lineage>
        <taxon>Bacteria</taxon>
        <taxon>Pseudomonadati</taxon>
        <taxon>Pseudomonadota</taxon>
        <taxon>Betaproteobacteria</taxon>
        <taxon>Neisseriales</taxon>
        <taxon>Leeiaceae</taxon>
        <taxon>Leeia</taxon>
    </lineage>
</organism>
<dbReference type="SUPFAM" id="SSF51230">
    <property type="entry name" value="Single hybrid motif"/>
    <property type="match status" value="1"/>
</dbReference>
<gene>
    <name evidence="6" type="ORF">LIN78_12380</name>
</gene>
<dbReference type="InterPro" id="IPR029058">
    <property type="entry name" value="AB_hydrolase_fold"/>
</dbReference>
<evidence type="ECO:0000256" key="1">
    <source>
        <dbReference type="ARBA" id="ARBA00001938"/>
    </source>
</evidence>
<protein>
    <submittedName>
        <fullName evidence="6">Acetoin dehydrogenase dihydrolipoyllysine-residue acetyltransferase subunit</fullName>
        <ecNumber evidence="6">2.3.1.12</ecNumber>
    </submittedName>
</protein>
<keyword evidence="6" id="KW-0808">Transferase</keyword>
<dbReference type="SUPFAM" id="SSF53474">
    <property type="entry name" value="alpha/beta-Hydrolases"/>
    <property type="match status" value="1"/>
</dbReference>
<dbReference type="Proteomes" id="UP001165395">
    <property type="component" value="Unassembled WGS sequence"/>
</dbReference>
<dbReference type="RefSeq" id="WP_227181153.1">
    <property type="nucleotide sequence ID" value="NZ_JAJBZT010000006.1"/>
</dbReference>
<dbReference type="Gene3D" id="4.10.320.10">
    <property type="entry name" value="E3-binding domain"/>
    <property type="match status" value="1"/>
</dbReference>
<dbReference type="GO" id="GO:0016787">
    <property type="term" value="F:hydrolase activity"/>
    <property type="evidence" value="ECO:0007669"/>
    <property type="project" value="UniProtKB-KW"/>
</dbReference>
<name>A0ABS8D823_9NEIS</name>
<reference evidence="6" key="1">
    <citation type="submission" date="2021-10" db="EMBL/GenBank/DDBJ databases">
        <title>The complete genome sequence of Leeia sp. TBRC 13508.</title>
        <authorList>
            <person name="Charoenyingcharoen P."/>
            <person name="Yukphan P."/>
        </authorList>
    </citation>
    <scope>NUCLEOTIDE SEQUENCE</scope>
    <source>
        <strain evidence="6">TBRC 13508</strain>
    </source>
</reference>
<dbReference type="InterPro" id="IPR011053">
    <property type="entry name" value="Single_hybrid_motif"/>
</dbReference>
<dbReference type="Gene3D" id="3.40.50.1820">
    <property type="entry name" value="alpha/beta hydrolase"/>
    <property type="match status" value="1"/>
</dbReference>
<evidence type="ECO:0000256" key="2">
    <source>
        <dbReference type="ARBA" id="ARBA00007317"/>
    </source>
</evidence>
<feature type="domain" description="Lipoyl-binding" evidence="4">
    <location>
        <begin position="2"/>
        <end position="78"/>
    </location>
</feature>
<dbReference type="PROSITE" id="PS00189">
    <property type="entry name" value="LIPOYL"/>
    <property type="match status" value="1"/>
</dbReference>
<feature type="domain" description="Peripheral subunit-binding (PSBD)" evidence="5">
    <location>
        <begin position="138"/>
        <end position="175"/>
    </location>
</feature>
<dbReference type="InterPro" id="IPR003016">
    <property type="entry name" value="2-oxoA_DH_lipoyl-BS"/>
</dbReference>
<dbReference type="NCBIfam" id="NF011457">
    <property type="entry name" value="PRK14875.1"/>
    <property type="match status" value="1"/>
</dbReference>
<evidence type="ECO:0000259" key="4">
    <source>
        <dbReference type="PROSITE" id="PS50968"/>
    </source>
</evidence>
<comment type="caution">
    <text evidence="6">The sequence shown here is derived from an EMBL/GenBank/DDBJ whole genome shotgun (WGS) entry which is preliminary data.</text>
</comment>
<sequence>MATEVIMPKVDMDMTEGKISAWYVKAGEMVEKGQLLFDIETDKATMEVESPASGKIGNINTEPLGSPILVGTPVAWVYAENEAIEEAASSDVTEADPAATASAASEVADQALQQAKETAAHEVISPCETAETACSLLRATPLARSTAKELGIDLTTIKGSGPNGRVQFKDLPTDNVEQKSTSSSLYLNWITKGANVPLVAIHGFGADQLSWKILSNHFEDIPILGVDLPNHGKSGKQAVMSIPAIAEQIAEALLNEGVCDFHLVGHSLGGAIAAEVAAKVGNRIKSLTLIAPAGLGPEINADFIQGLCRATSEKSLKPWLELLYADPSKLTGSFVATAAKSLEKSENRQALEKMANTLMPDGTQVHSIRRTLAALQLPIKVIWGAQDQILPIKHAHLLPHLVGLHVIQQVGHVPQIESPQIVAEILSYQMR</sequence>
<dbReference type="Gene3D" id="2.40.50.100">
    <property type="match status" value="1"/>
</dbReference>
<dbReference type="SUPFAM" id="SSF47005">
    <property type="entry name" value="Peripheral subunit-binding domain of 2-oxo acid dehydrogenase complex"/>
    <property type="match status" value="1"/>
</dbReference>
<dbReference type="Pfam" id="PF00561">
    <property type="entry name" value="Abhydrolase_1"/>
    <property type="match status" value="1"/>
</dbReference>
<keyword evidence="6" id="KW-0012">Acyltransferase</keyword>
<comment type="cofactor">
    <cofactor evidence="1">
        <name>(R)-lipoate</name>
        <dbReference type="ChEBI" id="CHEBI:83088"/>
    </cofactor>
</comment>
<dbReference type="InterPro" id="IPR050266">
    <property type="entry name" value="AB_hydrolase_sf"/>
</dbReference>
<dbReference type="PROSITE" id="PS51826">
    <property type="entry name" value="PSBD"/>
    <property type="match status" value="1"/>
</dbReference>
<dbReference type="InterPro" id="IPR000073">
    <property type="entry name" value="AB_hydrolase_1"/>
</dbReference>
<dbReference type="EMBL" id="JAJBZT010000006">
    <property type="protein sequence ID" value="MCB6184342.1"/>
    <property type="molecule type" value="Genomic_DNA"/>
</dbReference>
<dbReference type="PANTHER" id="PTHR43798">
    <property type="entry name" value="MONOACYLGLYCEROL LIPASE"/>
    <property type="match status" value="1"/>
</dbReference>
<dbReference type="Pfam" id="PF00364">
    <property type="entry name" value="Biotin_lipoyl"/>
    <property type="match status" value="1"/>
</dbReference>
<dbReference type="PROSITE" id="PS50968">
    <property type="entry name" value="BIOTINYL_LIPOYL"/>
    <property type="match status" value="1"/>
</dbReference>
<dbReference type="CDD" id="cd06849">
    <property type="entry name" value="lipoyl_domain"/>
    <property type="match status" value="1"/>
</dbReference>
<keyword evidence="6" id="KW-0378">Hydrolase</keyword>
<evidence type="ECO:0000313" key="6">
    <source>
        <dbReference type="EMBL" id="MCB6184342.1"/>
    </source>
</evidence>
<evidence type="ECO:0000313" key="7">
    <source>
        <dbReference type="Proteomes" id="UP001165395"/>
    </source>
</evidence>
<keyword evidence="7" id="KW-1185">Reference proteome</keyword>
<keyword evidence="3" id="KW-0450">Lipoyl</keyword>
<dbReference type="Pfam" id="PF02817">
    <property type="entry name" value="E3_binding"/>
    <property type="match status" value="1"/>
</dbReference>
<accession>A0ABS8D823</accession>
<dbReference type="GO" id="GO:0004742">
    <property type="term" value="F:dihydrolipoyllysine-residue acetyltransferase activity"/>
    <property type="evidence" value="ECO:0007669"/>
    <property type="project" value="UniProtKB-EC"/>
</dbReference>
<comment type="similarity">
    <text evidence="2">Belongs to the 2-oxoacid dehydrogenase family.</text>
</comment>
<dbReference type="InterPro" id="IPR036625">
    <property type="entry name" value="E3-bd_dom_sf"/>
</dbReference>
<dbReference type="InterPro" id="IPR000089">
    <property type="entry name" value="Biotin_lipoyl"/>
</dbReference>